<keyword evidence="6 7" id="KW-0472">Membrane</keyword>
<comment type="similarity">
    <text evidence="2">Belongs to the bacterial sugar transferase family.</text>
</comment>
<organism evidence="9">
    <name type="scientific">Leptolyngbya boryana CZ1</name>
    <dbReference type="NCBI Taxonomy" id="3060204"/>
    <lineage>
        <taxon>Bacteria</taxon>
        <taxon>Bacillati</taxon>
        <taxon>Cyanobacteriota</taxon>
        <taxon>Cyanophyceae</taxon>
        <taxon>Leptolyngbyales</taxon>
        <taxon>Leptolyngbyaceae</taxon>
        <taxon>Leptolyngbya group</taxon>
        <taxon>Leptolyngbya</taxon>
    </lineage>
</organism>
<protein>
    <submittedName>
        <fullName evidence="9">Exopolysaccharide biosynthesis polyprenyl glycosylphosphotransferase</fullName>
    </submittedName>
</protein>
<dbReference type="Gene3D" id="3.30.750.24">
    <property type="entry name" value="STAS domain"/>
    <property type="match status" value="1"/>
</dbReference>
<name>A0AA96WVK3_LEPBY</name>
<dbReference type="SUPFAM" id="SSF52091">
    <property type="entry name" value="SpoIIaa-like"/>
    <property type="match status" value="1"/>
</dbReference>
<dbReference type="PANTHER" id="PTHR30576:SF10">
    <property type="entry name" value="SLL5057 PROTEIN"/>
    <property type="match status" value="1"/>
</dbReference>
<dbReference type="PROSITE" id="PS50801">
    <property type="entry name" value="STAS"/>
    <property type="match status" value="1"/>
</dbReference>
<reference evidence="9" key="1">
    <citation type="journal article" date="2023" name="Plants (Basel)">
        <title>Genomic Analysis of Leptolyngbya boryana CZ1 Reveals Efficient Carbon Fixation Modules.</title>
        <authorList>
            <person name="Bai X."/>
            <person name="Wang H."/>
            <person name="Cheng W."/>
            <person name="Wang J."/>
            <person name="Ma M."/>
            <person name="Hu H."/>
            <person name="Song Z."/>
            <person name="Ma H."/>
            <person name="Fan Y."/>
            <person name="Du C."/>
            <person name="Xu J."/>
        </authorList>
    </citation>
    <scope>NUCLEOTIDE SEQUENCE</scope>
    <source>
        <strain evidence="9">CZ1</strain>
    </source>
</reference>
<evidence type="ECO:0000256" key="4">
    <source>
        <dbReference type="ARBA" id="ARBA00022692"/>
    </source>
</evidence>
<dbReference type="InterPro" id="IPR036513">
    <property type="entry name" value="STAS_dom_sf"/>
</dbReference>
<keyword evidence="3" id="KW-0808">Transferase</keyword>
<dbReference type="GO" id="GO:0016780">
    <property type="term" value="F:phosphotransferase activity, for other substituted phosphate groups"/>
    <property type="evidence" value="ECO:0007669"/>
    <property type="project" value="TreeGrafter"/>
</dbReference>
<sequence length="342" mass="38774">MLLSPNRRLISEVNMVQQRSPIEFVVTQTDSTYLIKLPSMLTVVEAVAFRTKCRELIEAHPTVTKLILDFVQTTFIDSSAIGALVMCLKATKSRQIEMALWSVRPEILAIFALADLDRQFTIEPGTAPLDPVLIQPAVESTHPSIQSRTKRLIDIAGALVGLTITALVFVPIAIAIKLDSPGSVLFSQTRCGHLGRHFRVWKFRSMVTDAEQLKSQVQNENEGAFFKNAKDPRITKVGQFLRKTSLDELPQFWNVLRGEMSLVGTRPPLPEEVERYEIPNWQRLDVKPGITGEWQVHGRSQIRNFEEVIQLDLRYQQRWSLKYDLQLILKTVAVLLKKGSAF</sequence>
<evidence type="ECO:0000259" key="8">
    <source>
        <dbReference type="PROSITE" id="PS50801"/>
    </source>
</evidence>
<dbReference type="Pfam" id="PF01740">
    <property type="entry name" value="STAS"/>
    <property type="match status" value="1"/>
</dbReference>
<dbReference type="EMBL" id="CP130144">
    <property type="protein sequence ID" value="WNZ46292.1"/>
    <property type="molecule type" value="Genomic_DNA"/>
</dbReference>
<evidence type="ECO:0000313" key="9">
    <source>
        <dbReference type="EMBL" id="WNZ46292.1"/>
    </source>
</evidence>
<accession>A0AA96WVK3</accession>
<evidence type="ECO:0000256" key="5">
    <source>
        <dbReference type="ARBA" id="ARBA00022989"/>
    </source>
</evidence>
<dbReference type="NCBIfam" id="TIGR03025">
    <property type="entry name" value="EPS_sugtrans"/>
    <property type="match status" value="1"/>
</dbReference>
<gene>
    <name evidence="9" type="ORF">Q2T42_00375</name>
</gene>
<dbReference type="Pfam" id="PF02397">
    <property type="entry name" value="Bac_transf"/>
    <property type="match status" value="1"/>
</dbReference>
<dbReference type="RefSeq" id="WP_316427496.1">
    <property type="nucleotide sequence ID" value="NZ_CP130144.1"/>
</dbReference>
<dbReference type="CDD" id="cd07043">
    <property type="entry name" value="STAS_anti-anti-sigma_factors"/>
    <property type="match status" value="1"/>
</dbReference>
<proteinExistence type="inferred from homology"/>
<evidence type="ECO:0000256" key="6">
    <source>
        <dbReference type="ARBA" id="ARBA00023136"/>
    </source>
</evidence>
<evidence type="ECO:0000256" key="2">
    <source>
        <dbReference type="ARBA" id="ARBA00006464"/>
    </source>
</evidence>
<keyword evidence="4 7" id="KW-0812">Transmembrane</keyword>
<evidence type="ECO:0000256" key="3">
    <source>
        <dbReference type="ARBA" id="ARBA00022679"/>
    </source>
</evidence>
<evidence type="ECO:0000256" key="1">
    <source>
        <dbReference type="ARBA" id="ARBA00004141"/>
    </source>
</evidence>
<dbReference type="InterPro" id="IPR017475">
    <property type="entry name" value="EPS_sugar_tfrase"/>
</dbReference>
<dbReference type="InterPro" id="IPR003362">
    <property type="entry name" value="Bact_transf"/>
</dbReference>
<keyword evidence="5 7" id="KW-1133">Transmembrane helix</keyword>
<feature type="transmembrane region" description="Helical" evidence="7">
    <location>
        <begin position="152"/>
        <end position="176"/>
    </location>
</feature>
<dbReference type="GO" id="GO:0016020">
    <property type="term" value="C:membrane"/>
    <property type="evidence" value="ECO:0007669"/>
    <property type="project" value="UniProtKB-SubCell"/>
</dbReference>
<evidence type="ECO:0000256" key="7">
    <source>
        <dbReference type="SAM" id="Phobius"/>
    </source>
</evidence>
<dbReference type="InterPro" id="IPR002645">
    <property type="entry name" value="STAS_dom"/>
</dbReference>
<dbReference type="AlphaFoldDB" id="A0AA96WVK3"/>
<dbReference type="PANTHER" id="PTHR30576">
    <property type="entry name" value="COLANIC BIOSYNTHESIS UDP-GLUCOSE LIPID CARRIER TRANSFERASE"/>
    <property type="match status" value="1"/>
</dbReference>
<comment type="subcellular location">
    <subcellularLocation>
        <location evidence="1">Membrane</location>
        <topology evidence="1">Multi-pass membrane protein</topology>
    </subcellularLocation>
</comment>
<reference evidence="9" key="2">
    <citation type="submission" date="2023-07" db="EMBL/GenBank/DDBJ databases">
        <authorList>
            <person name="Bai X.-H."/>
            <person name="Wang H.-H."/>
            <person name="Wang J."/>
            <person name="Ma M.-Y."/>
            <person name="Hu H.-H."/>
            <person name="Song Z.-L."/>
            <person name="Ma H.-G."/>
            <person name="Fan Y."/>
            <person name="Du C.-Y."/>
            <person name="Xu J.-C."/>
        </authorList>
    </citation>
    <scope>NUCLEOTIDE SEQUENCE</scope>
    <source>
        <strain evidence="9">CZ1</strain>
    </source>
</reference>
<feature type="domain" description="STAS" evidence="8">
    <location>
        <begin position="22"/>
        <end position="116"/>
    </location>
</feature>